<proteinExistence type="predicted"/>
<evidence type="ECO:0000313" key="2">
    <source>
        <dbReference type="EnsemblPlants" id="OB08G24380.1"/>
    </source>
</evidence>
<feature type="region of interest" description="Disordered" evidence="1">
    <location>
        <begin position="37"/>
        <end position="56"/>
    </location>
</feature>
<feature type="compositionally biased region" description="Polar residues" evidence="1">
    <location>
        <begin position="47"/>
        <end position="56"/>
    </location>
</feature>
<sequence>VLTDTILQCSLYRYKLHVLIDPCPLTAIHSFGRKERNNKRLTESQQHDTVIQTTSS</sequence>
<feature type="compositionally biased region" description="Basic and acidic residues" evidence="1">
    <location>
        <begin position="37"/>
        <end position="46"/>
    </location>
</feature>
<evidence type="ECO:0000256" key="1">
    <source>
        <dbReference type="SAM" id="MobiDB-lite"/>
    </source>
</evidence>
<protein>
    <submittedName>
        <fullName evidence="2">Uncharacterized protein</fullName>
    </submittedName>
</protein>
<name>J3MTK7_ORYBR</name>
<reference evidence="2" key="1">
    <citation type="journal article" date="2013" name="Nat. Commun.">
        <title>Whole-genome sequencing of Oryza brachyantha reveals mechanisms underlying Oryza genome evolution.</title>
        <authorList>
            <person name="Chen J."/>
            <person name="Huang Q."/>
            <person name="Gao D."/>
            <person name="Wang J."/>
            <person name="Lang Y."/>
            <person name="Liu T."/>
            <person name="Li B."/>
            <person name="Bai Z."/>
            <person name="Luis Goicoechea J."/>
            <person name="Liang C."/>
            <person name="Chen C."/>
            <person name="Zhang W."/>
            <person name="Sun S."/>
            <person name="Liao Y."/>
            <person name="Zhang X."/>
            <person name="Yang L."/>
            <person name="Song C."/>
            <person name="Wang M."/>
            <person name="Shi J."/>
            <person name="Liu G."/>
            <person name="Liu J."/>
            <person name="Zhou H."/>
            <person name="Zhou W."/>
            <person name="Yu Q."/>
            <person name="An N."/>
            <person name="Chen Y."/>
            <person name="Cai Q."/>
            <person name="Wang B."/>
            <person name="Liu B."/>
            <person name="Min J."/>
            <person name="Huang Y."/>
            <person name="Wu H."/>
            <person name="Li Z."/>
            <person name="Zhang Y."/>
            <person name="Yin Y."/>
            <person name="Song W."/>
            <person name="Jiang J."/>
            <person name="Jackson S.A."/>
            <person name="Wing R.A."/>
            <person name="Wang J."/>
            <person name="Chen M."/>
        </authorList>
    </citation>
    <scope>NUCLEOTIDE SEQUENCE [LARGE SCALE GENOMIC DNA]</scope>
    <source>
        <strain evidence="2">cv. IRGC 101232</strain>
    </source>
</reference>
<evidence type="ECO:0000313" key="3">
    <source>
        <dbReference type="Proteomes" id="UP000006038"/>
    </source>
</evidence>
<dbReference type="AlphaFoldDB" id="J3MTK7"/>
<dbReference type="HOGENOM" id="CLU_3020499_0_0_1"/>
<dbReference type="Proteomes" id="UP000006038">
    <property type="component" value="Chromosome 8"/>
</dbReference>
<accession>J3MTK7</accession>
<dbReference type="EnsemblPlants" id="OB08G24380.1">
    <property type="protein sequence ID" value="OB08G24380.1"/>
    <property type="gene ID" value="OB08G24380"/>
</dbReference>
<keyword evidence="3" id="KW-1185">Reference proteome</keyword>
<reference evidence="2" key="2">
    <citation type="submission" date="2013-04" db="UniProtKB">
        <authorList>
            <consortium name="EnsemblPlants"/>
        </authorList>
    </citation>
    <scope>IDENTIFICATION</scope>
</reference>
<organism evidence="2">
    <name type="scientific">Oryza brachyantha</name>
    <name type="common">malo sina</name>
    <dbReference type="NCBI Taxonomy" id="4533"/>
    <lineage>
        <taxon>Eukaryota</taxon>
        <taxon>Viridiplantae</taxon>
        <taxon>Streptophyta</taxon>
        <taxon>Embryophyta</taxon>
        <taxon>Tracheophyta</taxon>
        <taxon>Spermatophyta</taxon>
        <taxon>Magnoliopsida</taxon>
        <taxon>Liliopsida</taxon>
        <taxon>Poales</taxon>
        <taxon>Poaceae</taxon>
        <taxon>BOP clade</taxon>
        <taxon>Oryzoideae</taxon>
        <taxon>Oryzeae</taxon>
        <taxon>Oryzinae</taxon>
        <taxon>Oryza</taxon>
    </lineage>
</organism>
<dbReference type="Gramene" id="OB08G24380.1">
    <property type="protein sequence ID" value="OB08G24380.1"/>
    <property type="gene ID" value="OB08G24380"/>
</dbReference>